<evidence type="ECO:0000256" key="1">
    <source>
        <dbReference type="SAM" id="MobiDB-lite"/>
    </source>
</evidence>
<accession>A0A318HTN8</accession>
<comment type="caution">
    <text evidence="2">The sequence shown here is derived from an EMBL/GenBank/DDBJ whole genome shotgun (WGS) entry which is preliminary data.</text>
</comment>
<sequence>MKKNKYIVPSIEIIRINVYFLTESDPTLKPGKDKGDAWNADSKANNMSDIEMETENLNP</sequence>
<dbReference type="EMBL" id="QJJX01000046">
    <property type="protein sequence ID" value="PXX18911.1"/>
    <property type="molecule type" value="Genomic_DNA"/>
</dbReference>
<feature type="region of interest" description="Disordered" evidence="1">
    <location>
        <begin position="30"/>
        <end position="59"/>
    </location>
</feature>
<dbReference type="RefSeq" id="WP_025817054.1">
    <property type="nucleotide sequence ID" value="NZ_BAIZ01000042.1"/>
</dbReference>
<proteinExistence type="predicted"/>
<protein>
    <submittedName>
        <fullName evidence="2">Uncharacterized protein</fullName>
    </submittedName>
</protein>
<dbReference type="Proteomes" id="UP000248314">
    <property type="component" value="Unassembled WGS sequence"/>
</dbReference>
<evidence type="ECO:0000313" key="2">
    <source>
        <dbReference type="EMBL" id="PXX18911.1"/>
    </source>
</evidence>
<reference evidence="2 3" key="1">
    <citation type="submission" date="2018-05" db="EMBL/GenBank/DDBJ databases">
        <title>Genomic Encyclopedia of Type Strains, Phase I: the one thousand microbial genomes (KMG-I) project.</title>
        <authorList>
            <person name="Kyrpides N."/>
        </authorList>
    </citation>
    <scope>NUCLEOTIDE SEQUENCE [LARGE SCALE GENOMIC DNA]</scope>
    <source>
        <strain evidence="2 3">DSM 15611</strain>
    </source>
</reference>
<keyword evidence="3" id="KW-1185">Reference proteome</keyword>
<gene>
    <name evidence="2" type="ORF">EJ73_02548</name>
</gene>
<evidence type="ECO:0000313" key="3">
    <source>
        <dbReference type="Proteomes" id="UP000248314"/>
    </source>
</evidence>
<dbReference type="STRING" id="1122991.GCA_000613445_00721"/>
<organism evidence="2 3">
    <name type="scientific">Hoylesella shahii DSM 15611 = JCM 12083</name>
    <dbReference type="NCBI Taxonomy" id="1122991"/>
    <lineage>
        <taxon>Bacteria</taxon>
        <taxon>Pseudomonadati</taxon>
        <taxon>Bacteroidota</taxon>
        <taxon>Bacteroidia</taxon>
        <taxon>Bacteroidales</taxon>
        <taxon>Prevotellaceae</taxon>
        <taxon>Hoylesella</taxon>
    </lineage>
</organism>
<name>A0A318HTN8_9BACT</name>
<dbReference type="AlphaFoldDB" id="A0A318HTN8"/>
<feature type="compositionally biased region" description="Acidic residues" evidence="1">
    <location>
        <begin position="50"/>
        <end position="59"/>
    </location>
</feature>